<evidence type="ECO:0000256" key="1">
    <source>
        <dbReference type="SAM" id="Phobius"/>
    </source>
</evidence>
<keyword evidence="1" id="KW-0812">Transmembrane</keyword>
<feature type="transmembrane region" description="Helical" evidence="1">
    <location>
        <begin position="62"/>
        <end position="81"/>
    </location>
</feature>
<gene>
    <name evidence="2" type="ORF">SAMN02745221_00915</name>
</gene>
<name>A0A1M5MFR7_9FIRM</name>
<organism evidence="2 3">
    <name type="scientific">Thermosyntropha lipolytica DSM 11003</name>
    <dbReference type="NCBI Taxonomy" id="1123382"/>
    <lineage>
        <taxon>Bacteria</taxon>
        <taxon>Bacillati</taxon>
        <taxon>Bacillota</taxon>
        <taxon>Clostridia</taxon>
        <taxon>Eubacteriales</taxon>
        <taxon>Syntrophomonadaceae</taxon>
        <taxon>Thermosyntropha</taxon>
    </lineage>
</organism>
<keyword evidence="3" id="KW-1185">Reference proteome</keyword>
<evidence type="ECO:0000313" key="3">
    <source>
        <dbReference type="Proteomes" id="UP000242329"/>
    </source>
</evidence>
<reference evidence="3" key="1">
    <citation type="submission" date="2016-11" db="EMBL/GenBank/DDBJ databases">
        <authorList>
            <person name="Varghese N."/>
            <person name="Submissions S."/>
        </authorList>
    </citation>
    <scope>NUCLEOTIDE SEQUENCE [LARGE SCALE GENOMIC DNA]</scope>
    <source>
        <strain evidence="3">DSM 11003</strain>
    </source>
</reference>
<keyword evidence="1" id="KW-0472">Membrane</keyword>
<sequence>MDKKLKIGLDVLVYVLQLLLITGAFIVQYFSTRRMGMFRYLVYKNQKWAPFFTPDWMTVYKGLWLVLAAGAVVLVITKWINIKGYYRWINVVLLLFLLFMTGFYLFTGDVNAVRGLYYLLIALGASLVVQFIRVFISLKN</sequence>
<dbReference type="RefSeq" id="WP_073090724.1">
    <property type="nucleotide sequence ID" value="NZ_FQWY01000011.1"/>
</dbReference>
<dbReference type="EMBL" id="FQWY01000011">
    <property type="protein sequence ID" value="SHG76022.1"/>
    <property type="molecule type" value="Genomic_DNA"/>
</dbReference>
<evidence type="ECO:0000313" key="2">
    <source>
        <dbReference type="EMBL" id="SHG76022.1"/>
    </source>
</evidence>
<feature type="transmembrane region" description="Helical" evidence="1">
    <location>
        <begin position="12"/>
        <end position="31"/>
    </location>
</feature>
<dbReference type="OrthoDB" id="1986592at2"/>
<dbReference type="AlphaFoldDB" id="A0A1M5MFR7"/>
<keyword evidence="1" id="KW-1133">Transmembrane helix</keyword>
<feature type="transmembrane region" description="Helical" evidence="1">
    <location>
        <begin position="88"/>
        <end position="106"/>
    </location>
</feature>
<dbReference type="Proteomes" id="UP000242329">
    <property type="component" value="Unassembled WGS sequence"/>
</dbReference>
<dbReference type="STRING" id="1123382.SAMN02745221_00915"/>
<accession>A0A1M5MFR7</accession>
<protein>
    <submittedName>
        <fullName evidence="2">Uncharacterized protein</fullName>
    </submittedName>
</protein>
<feature type="transmembrane region" description="Helical" evidence="1">
    <location>
        <begin position="118"/>
        <end position="136"/>
    </location>
</feature>
<proteinExistence type="predicted"/>